<dbReference type="Pfam" id="PF21716">
    <property type="entry name" value="dnstrm_HI1420"/>
    <property type="match status" value="1"/>
</dbReference>
<organism evidence="1 2">
    <name type="scientific">Halomonas citrativorans</name>
    <dbReference type="NCBI Taxonomy" id="2742612"/>
    <lineage>
        <taxon>Bacteria</taxon>
        <taxon>Pseudomonadati</taxon>
        <taxon>Pseudomonadota</taxon>
        <taxon>Gammaproteobacteria</taxon>
        <taxon>Oceanospirillales</taxon>
        <taxon>Halomonadaceae</taxon>
        <taxon>Halomonas</taxon>
    </lineage>
</organism>
<reference evidence="1 2" key="1">
    <citation type="submission" date="2017-02" db="EMBL/GenBank/DDBJ databases">
        <authorList>
            <person name="Dridi B."/>
        </authorList>
    </citation>
    <scope>NUCLEOTIDE SEQUENCE [LARGE SCALE GENOMIC DNA]</scope>
    <source>
        <strain evidence="1 2">JB380</strain>
    </source>
</reference>
<sequence length="62" mass="6735">MAEKFTEFDPAAMLESCDDIAVFMSDALETGNAAYVVKALGIVDRARSMSEIVCESELSQKV</sequence>
<dbReference type="EMBL" id="FUKM01000051">
    <property type="protein sequence ID" value="SJN14078.1"/>
    <property type="molecule type" value="Genomic_DNA"/>
</dbReference>
<dbReference type="Proteomes" id="UP000196331">
    <property type="component" value="Unassembled WGS sequence"/>
</dbReference>
<accession>A0A1R4I2U6</accession>
<name>A0A1R4I2U6_9GAMM</name>
<dbReference type="AlphaFoldDB" id="A0A1R4I2U6"/>
<evidence type="ECO:0000313" key="1">
    <source>
        <dbReference type="EMBL" id="SJN14078.1"/>
    </source>
</evidence>
<comment type="caution">
    <text evidence="1">The sequence shown here is derived from an EMBL/GenBank/DDBJ whole genome shotgun (WGS) entry which is preliminary data.</text>
</comment>
<evidence type="ECO:0000313" key="2">
    <source>
        <dbReference type="Proteomes" id="UP000196331"/>
    </source>
</evidence>
<proteinExistence type="predicted"/>
<gene>
    <name evidence="1" type="ORF">CZ787_13340</name>
</gene>
<dbReference type="RefSeq" id="WP_087109870.1">
    <property type="nucleotide sequence ID" value="NZ_FUKM01000051.1"/>
</dbReference>
<dbReference type="InterPro" id="IPR014057">
    <property type="entry name" value="HI1420"/>
</dbReference>
<dbReference type="OrthoDB" id="9798416at2"/>
<protein>
    <submittedName>
        <fullName evidence="1">Uncharacterized protein</fullName>
    </submittedName>
</protein>